<dbReference type="OrthoDB" id="9803906at2"/>
<keyword evidence="6 13" id="KW-0862">Zinc</keyword>
<comment type="domain">
    <text evidence="11">The middle region has homology to RecA with ATPase motifs including the RadA KNRFG motif, while the C-terminus is homologous to Lon protease.</text>
</comment>
<dbReference type="SUPFAM" id="SSF54211">
    <property type="entry name" value="Ribosomal protein S5 domain 2-like"/>
    <property type="match status" value="1"/>
</dbReference>
<dbReference type="SUPFAM" id="SSF52540">
    <property type="entry name" value="P-loop containing nucleoside triphosphate hydrolases"/>
    <property type="match status" value="1"/>
</dbReference>
<dbReference type="GO" id="GO:0140664">
    <property type="term" value="F:ATP-dependent DNA damage sensor activity"/>
    <property type="evidence" value="ECO:0007669"/>
    <property type="project" value="InterPro"/>
</dbReference>
<feature type="short sequence motif" description="RadA KNRFG motif" evidence="11">
    <location>
        <begin position="252"/>
        <end position="256"/>
    </location>
</feature>
<evidence type="ECO:0000313" key="16">
    <source>
        <dbReference type="EMBL" id="RLV50471.1"/>
    </source>
</evidence>
<reference evidence="16 17" key="1">
    <citation type="submission" date="2018-10" db="EMBL/GenBank/DDBJ databases">
        <title>Marmoricola sp. 4Q3S-7 whole genome shotgun sequence.</title>
        <authorList>
            <person name="Li F."/>
        </authorList>
    </citation>
    <scope>NUCLEOTIDE SEQUENCE [LARGE SCALE GENOMIC DNA]</scope>
    <source>
        <strain evidence="16 17">4Q3S-7</strain>
    </source>
</reference>
<evidence type="ECO:0000259" key="15">
    <source>
        <dbReference type="PROSITE" id="PS50162"/>
    </source>
</evidence>
<evidence type="ECO:0000313" key="17">
    <source>
        <dbReference type="Proteomes" id="UP000281708"/>
    </source>
</evidence>
<evidence type="ECO:0000256" key="13">
    <source>
        <dbReference type="RuleBase" id="RU003555"/>
    </source>
</evidence>
<evidence type="ECO:0000256" key="9">
    <source>
        <dbReference type="ARBA" id="ARBA00023125"/>
    </source>
</evidence>
<evidence type="ECO:0000256" key="7">
    <source>
        <dbReference type="ARBA" id="ARBA00022840"/>
    </source>
</evidence>
<evidence type="ECO:0000256" key="5">
    <source>
        <dbReference type="ARBA" id="ARBA00022801"/>
    </source>
</evidence>
<name>A0A3L8P5L7_9ACTN</name>
<accession>A0A3L8P5L7</accession>
<evidence type="ECO:0000256" key="8">
    <source>
        <dbReference type="ARBA" id="ARBA00023016"/>
    </source>
</evidence>
<dbReference type="FunFam" id="3.40.50.300:FF:000050">
    <property type="entry name" value="DNA repair protein RadA"/>
    <property type="match status" value="1"/>
</dbReference>
<keyword evidence="4 13" id="KW-0863">Zinc-finger</keyword>
<dbReference type="Pfam" id="PF13481">
    <property type="entry name" value="AAA_25"/>
    <property type="match status" value="1"/>
</dbReference>
<keyword evidence="8 11" id="KW-0346">Stress response</keyword>
<evidence type="ECO:0000256" key="6">
    <source>
        <dbReference type="ARBA" id="ARBA00022833"/>
    </source>
</evidence>
<dbReference type="InterPro" id="IPR041166">
    <property type="entry name" value="Rubredoxin_2"/>
</dbReference>
<dbReference type="InterPro" id="IPR014721">
    <property type="entry name" value="Ribsml_uS5_D2-typ_fold_subgr"/>
</dbReference>
<dbReference type="SMART" id="SM00382">
    <property type="entry name" value="AAA"/>
    <property type="match status" value="1"/>
</dbReference>
<sequence>MANTGSKVKASFRCAECGWTTGKWVGRCGECQAWGTLAEAGAPASRVQAGPVSAPALPIGRVPAEDSHARASGVPELDRVLGGGLVPGAAILLAGEPGVGKSTLLLEVAAQTARTGARTLYVTGEESASQVRMRADRTGGVHDELFLAAETDLGAVLGHIEAVRPTLLVIDSVQTVAAADVDGVPGGVSQVKEVAAALVRMAKLRNITTVLVGHVTKDGTIAGPRVLEHLVDVVLQFEGERNSRLRLVRAVKNRFGPVDEVGCFDLSAEGIVAIADPTGLFMDPHHGAIPGTCVSVAMEGRRPLLAEVQALVATSPAERPRRTTSGVDNNRLAMILAVLQQHAGIRLHSQDVFVSTVGGARLAGSASDAAVALAVASAHAHHALGTDVVAVGELGLSGELRRVPDLSQRVAEAARLGFRHALVPGHAGLPARFGDLVVHEVGHVGELMEVSGINGEIRERRGRSSHEPDGEQSLRVVAGRPHPGAGTESRFDNRRPARSTSP</sequence>
<dbReference type="Proteomes" id="UP000281708">
    <property type="component" value="Unassembled WGS sequence"/>
</dbReference>
<keyword evidence="9 11" id="KW-0238">DNA-binding</keyword>
<evidence type="ECO:0000256" key="10">
    <source>
        <dbReference type="ARBA" id="ARBA00023204"/>
    </source>
</evidence>
<dbReference type="PANTHER" id="PTHR32472">
    <property type="entry name" value="DNA REPAIR PROTEIN RADA"/>
    <property type="match status" value="1"/>
</dbReference>
<comment type="function">
    <text evidence="13">DNA-dependent ATPase involved in processing of recombination intermediates, plays a role in repairing DNA breaks. Stimulates the branch migration of RecA-mediated strand transfer reactions, allowing the 3' invading strand to extend heteroduplex DNA faster. Binds ssDNA in the presence of ADP but not other nucleotides, has ATPase activity that is stimulated by ssDNA and various branched DNA structures, but inhibited by SSB. Does not have RecA's homology-searching function.</text>
</comment>
<dbReference type="GO" id="GO:0016787">
    <property type="term" value="F:hydrolase activity"/>
    <property type="evidence" value="ECO:0007669"/>
    <property type="project" value="UniProtKB-KW"/>
</dbReference>
<dbReference type="PRINTS" id="PR01874">
    <property type="entry name" value="DNAREPAIRADA"/>
</dbReference>
<organism evidence="16 17">
    <name type="scientific">Nocardioides mangrovicus</name>
    <dbReference type="NCBI Taxonomy" id="2478913"/>
    <lineage>
        <taxon>Bacteria</taxon>
        <taxon>Bacillati</taxon>
        <taxon>Actinomycetota</taxon>
        <taxon>Actinomycetes</taxon>
        <taxon>Propionibacteriales</taxon>
        <taxon>Nocardioidaceae</taxon>
        <taxon>Nocardioides</taxon>
    </lineage>
</organism>
<dbReference type="AlphaFoldDB" id="A0A3L8P5L7"/>
<keyword evidence="3 11" id="KW-0227">DNA damage</keyword>
<comment type="function">
    <text evidence="11">Plays a role in repairing double-strand DNA breaks, probably involving stabilizing or processing branched DNA or blocked replication forks.</text>
</comment>
<feature type="region of interest" description="Lon-protease-like" evidence="11">
    <location>
        <begin position="351"/>
        <end position="502"/>
    </location>
</feature>
<feature type="region of interest" description="Disordered" evidence="14">
    <location>
        <begin position="455"/>
        <end position="502"/>
    </location>
</feature>
<evidence type="ECO:0000256" key="1">
    <source>
        <dbReference type="ARBA" id="ARBA00022723"/>
    </source>
</evidence>
<dbReference type="InterPro" id="IPR003593">
    <property type="entry name" value="AAA+_ATPase"/>
</dbReference>
<keyword evidence="5" id="KW-0378">Hydrolase</keyword>
<keyword evidence="10 11" id="KW-0234">DNA repair</keyword>
<dbReference type="EMBL" id="RDBE01000001">
    <property type="protein sequence ID" value="RLV50471.1"/>
    <property type="molecule type" value="Genomic_DNA"/>
</dbReference>
<gene>
    <name evidence="11 16" type="primary">radA</name>
    <name evidence="16" type="ORF">D9V37_00290</name>
</gene>
<dbReference type="InterPro" id="IPR020568">
    <property type="entry name" value="Ribosomal_Su5_D2-typ_SF"/>
</dbReference>
<keyword evidence="17" id="KW-1185">Reference proteome</keyword>
<proteinExistence type="inferred from homology"/>
<dbReference type="GO" id="GO:0000725">
    <property type="term" value="P:recombinational repair"/>
    <property type="evidence" value="ECO:0007669"/>
    <property type="project" value="UniProtKB-UniRule"/>
</dbReference>
<dbReference type="PROSITE" id="PS50162">
    <property type="entry name" value="RECA_2"/>
    <property type="match status" value="1"/>
</dbReference>
<evidence type="ECO:0000256" key="3">
    <source>
        <dbReference type="ARBA" id="ARBA00022763"/>
    </source>
</evidence>
<dbReference type="InterPro" id="IPR020588">
    <property type="entry name" value="RecA_ATP-bd"/>
</dbReference>
<dbReference type="GO" id="GO:0008270">
    <property type="term" value="F:zinc ion binding"/>
    <property type="evidence" value="ECO:0007669"/>
    <property type="project" value="UniProtKB-KW"/>
</dbReference>
<dbReference type="NCBIfam" id="TIGR00416">
    <property type="entry name" value="sms"/>
    <property type="match status" value="1"/>
</dbReference>
<dbReference type="InterPro" id="IPR004504">
    <property type="entry name" value="DNA_repair_RadA"/>
</dbReference>
<dbReference type="RefSeq" id="WP_121804152.1">
    <property type="nucleotide sequence ID" value="NZ_RDBE01000001.1"/>
</dbReference>
<feature type="binding site" evidence="11">
    <location>
        <begin position="95"/>
        <end position="102"/>
    </location>
    <ligand>
        <name>ATP</name>
        <dbReference type="ChEBI" id="CHEBI:30616"/>
    </ligand>
</feature>
<dbReference type="CDD" id="cd01121">
    <property type="entry name" value="RadA_SMS_N"/>
    <property type="match status" value="1"/>
</dbReference>
<feature type="compositionally biased region" description="Basic and acidic residues" evidence="14">
    <location>
        <begin position="456"/>
        <end position="469"/>
    </location>
</feature>
<dbReference type="PANTHER" id="PTHR32472:SF10">
    <property type="entry name" value="DNA REPAIR PROTEIN RADA-LIKE PROTEIN"/>
    <property type="match status" value="1"/>
</dbReference>
<dbReference type="Gene3D" id="3.30.230.10">
    <property type="match status" value="1"/>
</dbReference>
<evidence type="ECO:0000256" key="12">
    <source>
        <dbReference type="NCBIfam" id="TIGR00416"/>
    </source>
</evidence>
<comment type="caution">
    <text evidence="16">The sequence shown here is derived from an EMBL/GenBank/DDBJ whole genome shotgun (WGS) entry which is preliminary data.</text>
</comment>
<keyword evidence="7 11" id="KW-0067">ATP-binding</keyword>
<dbReference type="GO" id="GO:0005829">
    <property type="term" value="C:cytosol"/>
    <property type="evidence" value="ECO:0007669"/>
    <property type="project" value="TreeGrafter"/>
</dbReference>
<dbReference type="GO" id="GO:0005524">
    <property type="term" value="F:ATP binding"/>
    <property type="evidence" value="ECO:0007669"/>
    <property type="project" value="UniProtKB-UniRule"/>
</dbReference>
<evidence type="ECO:0000256" key="11">
    <source>
        <dbReference type="HAMAP-Rule" id="MF_01498"/>
    </source>
</evidence>
<evidence type="ECO:0000256" key="4">
    <source>
        <dbReference type="ARBA" id="ARBA00022771"/>
    </source>
</evidence>
<dbReference type="Gene3D" id="3.40.50.300">
    <property type="entry name" value="P-loop containing nucleotide triphosphate hydrolases"/>
    <property type="match status" value="1"/>
</dbReference>
<keyword evidence="2 11" id="KW-0547">Nucleotide-binding</keyword>
<dbReference type="GO" id="GO:0003684">
    <property type="term" value="F:damaged DNA binding"/>
    <property type="evidence" value="ECO:0007669"/>
    <property type="project" value="InterPro"/>
</dbReference>
<protein>
    <recommendedName>
        <fullName evidence="11 12">DNA repair protein RadA</fullName>
    </recommendedName>
</protein>
<feature type="domain" description="RecA family profile 1" evidence="15">
    <location>
        <begin position="66"/>
        <end position="215"/>
    </location>
</feature>
<evidence type="ECO:0000256" key="14">
    <source>
        <dbReference type="SAM" id="MobiDB-lite"/>
    </source>
</evidence>
<keyword evidence="1 11" id="KW-0479">Metal-binding</keyword>
<dbReference type="Pfam" id="PF18073">
    <property type="entry name" value="Zn_ribbon_LapB"/>
    <property type="match status" value="1"/>
</dbReference>
<dbReference type="HAMAP" id="MF_01498">
    <property type="entry name" value="RadA_bact"/>
    <property type="match status" value="1"/>
</dbReference>
<dbReference type="InterPro" id="IPR027417">
    <property type="entry name" value="P-loop_NTPase"/>
</dbReference>
<dbReference type="Pfam" id="PF13541">
    <property type="entry name" value="ChlI"/>
    <property type="match status" value="1"/>
</dbReference>
<evidence type="ECO:0000256" key="2">
    <source>
        <dbReference type="ARBA" id="ARBA00022741"/>
    </source>
</evidence>
<comment type="similarity">
    <text evidence="11 13">Belongs to the RecA family. RadA subfamily.</text>
</comment>